<dbReference type="SMART" id="SM00511">
    <property type="entry name" value="ORANGE"/>
    <property type="match status" value="1"/>
</dbReference>
<dbReference type="PROSITE" id="PS51054">
    <property type="entry name" value="ORANGE"/>
    <property type="match status" value="1"/>
</dbReference>
<keyword evidence="8" id="KW-1185">Reference proteome</keyword>
<comment type="subcellular location">
    <subcellularLocation>
        <location evidence="1">Nucleus</location>
    </subcellularLocation>
</comment>
<dbReference type="SUPFAM" id="SSF158457">
    <property type="entry name" value="Orange domain-like"/>
    <property type="match status" value="1"/>
</dbReference>
<proteinExistence type="predicted"/>
<evidence type="ECO:0000256" key="3">
    <source>
        <dbReference type="ARBA" id="ARBA00023163"/>
    </source>
</evidence>
<keyword evidence="3" id="KW-0804">Transcription</keyword>
<feature type="compositionally biased region" description="Polar residues" evidence="5">
    <location>
        <begin position="272"/>
        <end position="292"/>
    </location>
</feature>
<dbReference type="Gene3D" id="4.10.280.10">
    <property type="entry name" value="Helix-loop-helix DNA-binding domain"/>
    <property type="match status" value="1"/>
</dbReference>
<dbReference type="Gene3D" id="6.10.250.980">
    <property type="match status" value="1"/>
</dbReference>
<feature type="domain" description="Orange" evidence="7">
    <location>
        <begin position="93"/>
        <end position="126"/>
    </location>
</feature>
<dbReference type="SUPFAM" id="SSF47459">
    <property type="entry name" value="HLH, helix-loop-helix DNA-binding domain"/>
    <property type="match status" value="1"/>
</dbReference>
<dbReference type="PROSITE" id="PS50888">
    <property type="entry name" value="BHLH"/>
    <property type="match status" value="1"/>
</dbReference>
<evidence type="ECO:0000313" key="8">
    <source>
        <dbReference type="Proteomes" id="UP000694888"/>
    </source>
</evidence>
<dbReference type="Proteomes" id="UP000694888">
    <property type="component" value="Unplaced"/>
</dbReference>
<gene>
    <name evidence="9" type="primary">LOC101858370</name>
</gene>
<name>A0ABM1ACN7_APLCA</name>
<dbReference type="PANTHER" id="PTHR10985">
    <property type="entry name" value="BASIC HELIX-LOOP-HELIX TRANSCRIPTION FACTOR, HES-RELATED"/>
    <property type="match status" value="1"/>
</dbReference>
<evidence type="ECO:0000256" key="5">
    <source>
        <dbReference type="SAM" id="MobiDB-lite"/>
    </source>
</evidence>
<evidence type="ECO:0000256" key="4">
    <source>
        <dbReference type="ARBA" id="ARBA00023242"/>
    </source>
</evidence>
<evidence type="ECO:0000256" key="1">
    <source>
        <dbReference type="ARBA" id="ARBA00004123"/>
    </source>
</evidence>
<dbReference type="Pfam" id="PF07527">
    <property type="entry name" value="Hairy_orange"/>
    <property type="match status" value="1"/>
</dbReference>
<dbReference type="InterPro" id="IPR036638">
    <property type="entry name" value="HLH_DNA-bd_sf"/>
</dbReference>
<feature type="domain" description="BHLH" evidence="6">
    <location>
        <begin position="17"/>
        <end position="74"/>
    </location>
</feature>
<dbReference type="RefSeq" id="XP_012945161.1">
    <property type="nucleotide sequence ID" value="XM_013089707.1"/>
</dbReference>
<dbReference type="InterPro" id="IPR003650">
    <property type="entry name" value="Orange_dom"/>
</dbReference>
<reference evidence="9" key="1">
    <citation type="submission" date="2025-08" db="UniProtKB">
        <authorList>
            <consortium name="RefSeq"/>
        </authorList>
    </citation>
    <scope>IDENTIFICATION</scope>
</reference>
<protein>
    <submittedName>
        <fullName evidence="9">Protein hairy</fullName>
    </submittedName>
</protein>
<dbReference type="SMART" id="SM00353">
    <property type="entry name" value="HLH"/>
    <property type="match status" value="1"/>
</dbReference>
<keyword evidence="2" id="KW-0805">Transcription regulation</keyword>
<dbReference type="CDD" id="cd11410">
    <property type="entry name" value="bHLH_O_HES"/>
    <property type="match status" value="1"/>
</dbReference>
<sequence>MGSPAVAVSPRKSPSSIRRANKPLVEKKRRARINGCLGQLKTLILTAMKTEGAQVSRLEKADILEMTVKYLRHVQSQSVRAVVKLEPEVAAKFQAGYTECAAEVIRYMDSVTGVTSDVRSRLESHLVERLRGSVSAPAAAAAPTSAGAAGITAAVPMSHSSMSATRQHNQTVRLAPVYAGDAMMGNAMTSHHAVNHMTGGSDESSTHYQTAVDLANMAAMVTAKDINAASSSSVQPLNGGSQCVKQERTSSTSCTFSKAQCTSPQKQHHDQMTTFSDQQTDSYGSRSHSIPSPENVGYQGIPTPESAYDDYSPSPSPVHNKRRRHTSTSSTESLTFRRSPDSEVFTDCRGGQNDRNNNYVSDPNNNYLSHNYNNDNNNNNNDIVLCR</sequence>
<organism evidence="8 9">
    <name type="scientific">Aplysia californica</name>
    <name type="common">California sea hare</name>
    <dbReference type="NCBI Taxonomy" id="6500"/>
    <lineage>
        <taxon>Eukaryota</taxon>
        <taxon>Metazoa</taxon>
        <taxon>Spiralia</taxon>
        <taxon>Lophotrochozoa</taxon>
        <taxon>Mollusca</taxon>
        <taxon>Gastropoda</taxon>
        <taxon>Heterobranchia</taxon>
        <taxon>Euthyneura</taxon>
        <taxon>Tectipleura</taxon>
        <taxon>Aplysiida</taxon>
        <taxon>Aplysioidea</taxon>
        <taxon>Aplysiidae</taxon>
        <taxon>Aplysia</taxon>
    </lineage>
</organism>
<feature type="region of interest" description="Disordered" evidence="5">
    <location>
        <begin position="1"/>
        <end position="21"/>
    </location>
</feature>
<dbReference type="Pfam" id="PF00010">
    <property type="entry name" value="HLH"/>
    <property type="match status" value="1"/>
</dbReference>
<feature type="compositionally biased region" description="Low complexity" evidence="5">
    <location>
        <begin position="327"/>
        <end position="337"/>
    </location>
</feature>
<evidence type="ECO:0000256" key="2">
    <source>
        <dbReference type="ARBA" id="ARBA00023015"/>
    </source>
</evidence>
<dbReference type="InterPro" id="IPR050370">
    <property type="entry name" value="HES_HEY"/>
</dbReference>
<keyword evidence="4" id="KW-0539">Nucleus</keyword>
<evidence type="ECO:0000259" key="7">
    <source>
        <dbReference type="PROSITE" id="PS51054"/>
    </source>
</evidence>
<evidence type="ECO:0000259" key="6">
    <source>
        <dbReference type="PROSITE" id="PS50888"/>
    </source>
</evidence>
<evidence type="ECO:0000313" key="9">
    <source>
        <dbReference type="RefSeq" id="XP_012945161.1"/>
    </source>
</evidence>
<feature type="compositionally biased region" description="Polar residues" evidence="5">
    <location>
        <begin position="254"/>
        <end position="265"/>
    </location>
</feature>
<feature type="region of interest" description="Disordered" evidence="5">
    <location>
        <begin position="254"/>
        <end position="360"/>
    </location>
</feature>
<accession>A0ABM1ACN7</accession>
<dbReference type="InterPro" id="IPR011598">
    <property type="entry name" value="bHLH_dom"/>
</dbReference>
<dbReference type="GeneID" id="101858370"/>